<gene>
    <name evidence="10" type="ORF">ACFQGR_08335</name>
</gene>
<keyword evidence="4" id="KW-0762">Sugar transport</keyword>
<feature type="transmembrane region" description="Helical" evidence="9">
    <location>
        <begin position="195"/>
        <end position="214"/>
    </location>
</feature>
<comment type="subcellular location">
    <subcellularLocation>
        <location evidence="1">Cell membrane</location>
        <topology evidence="1">Multi-pass membrane protein</topology>
    </subcellularLocation>
</comment>
<proteinExistence type="predicted"/>
<dbReference type="SUPFAM" id="SSF103473">
    <property type="entry name" value="MFS general substrate transporter"/>
    <property type="match status" value="1"/>
</dbReference>
<dbReference type="InterPro" id="IPR039672">
    <property type="entry name" value="MFS_2"/>
</dbReference>
<protein>
    <submittedName>
        <fullName evidence="10">Glycoside-pentoside-hexuronide (GPH):cation symporter</fullName>
    </submittedName>
</protein>
<keyword evidence="8 9" id="KW-0472">Membrane</keyword>
<dbReference type="InterPro" id="IPR018043">
    <property type="entry name" value="Na/Gal_symport_CS"/>
</dbReference>
<evidence type="ECO:0000256" key="7">
    <source>
        <dbReference type="ARBA" id="ARBA00022989"/>
    </source>
</evidence>
<dbReference type="CDD" id="cd17332">
    <property type="entry name" value="MFS_MelB_like"/>
    <property type="match status" value="1"/>
</dbReference>
<dbReference type="InterPro" id="IPR001927">
    <property type="entry name" value="Na/Gal_symport"/>
</dbReference>
<dbReference type="Proteomes" id="UP001596158">
    <property type="component" value="Unassembled WGS sequence"/>
</dbReference>
<dbReference type="EMBL" id="JBHSSG010000013">
    <property type="protein sequence ID" value="MFC6179381.1"/>
    <property type="molecule type" value="Genomic_DNA"/>
</dbReference>
<evidence type="ECO:0000256" key="9">
    <source>
        <dbReference type="SAM" id="Phobius"/>
    </source>
</evidence>
<keyword evidence="3" id="KW-1003">Cell membrane</keyword>
<sequence length="471" mass="52128">MKKYMSFALGAFGHDAFYNTLSLYFVMFVTSQLFTTNDAGFNSRMIGYVTLLMTVIRVAEIMFDPMIGGAVDNTKTRWGKFKPWLLAGTIIASLMLILIFTDFGGLALSKPMLYLVLFGIAFLILDVFYSFSDIALWSMLPALSMDSKERTKFGTFSRFGSTLGAQSVIIVIVPLVTLFSGMFGAKQGEQNSMGWLGYAIVIGLLASLGAIFLARNVKEDKNLIRENVEHTRFRDVFKVIGSNDQLMWLALSYFLFAFSYVINNSLLLYYFRYVLGHAEAYSYIGIITCVLGVVSVASFPALAEKISRKYVYIGGIGLMFLGFILFAFAGQNLFLALLAASIIFFPYPMIFLSTLMTISDLVEYGQLKSGKRNEAVTLSVRPLIDKLAGAFSNGIVGLVAIGAGMTGNVKPSDISASGLIQFKTFMFYIPMILLIISAFIFFKKVTLTEKKHDDVVRALRQKLGDSSAESN</sequence>
<evidence type="ECO:0000313" key="10">
    <source>
        <dbReference type="EMBL" id="MFC6179381.1"/>
    </source>
</evidence>
<evidence type="ECO:0000256" key="2">
    <source>
        <dbReference type="ARBA" id="ARBA00022448"/>
    </source>
</evidence>
<dbReference type="RefSeq" id="WP_137600349.1">
    <property type="nucleotide sequence ID" value="NZ_BJDT01000001.1"/>
</dbReference>
<feature type="transmembrane region" description="Helical" evidence="9">
    <location>
        <begin position="246"/>
        <end position="271"/>
    </location>
</feature>
<dbReference type="PANTHER" id="PTHR11328">
    <property type="entry name" value="MAJOR FACILITATOR SUPERFAMILY DOMAIN-CONTAINING PROTEIN"/>
    <property type="match status" value="1"/>
</dbReference>
<keyword evidence="11" id="KW-1185">Reference proteome</keyword>
<evidence type="ECO:0000256" key="4">
    <source>
        <dbReference type="ARBA" id="ARBA00022597"/>
    </source>
</evidence>
<evidence type="ECO:0000313" key="11">
    <source>
        <dbReference type="Proteomes" id="UP001596158"/>
    </source>
</evidence>
<dbReference type="InterPro" id="IPR036259">
    <property type="entry name" value="MFS_trans_sf"/>
</dbReference>
<keyword evidence="5 9" id="KW-0812">Transmembrane</keyword>
<feature type="transmembrane region" description="Helical" evidence="9">
    <location>
        <begin position="310"/>
        <end position="329"/>
    </location>
</feature>
<reference evidence="11" key="1">
    <citation type="journal article" date="2019" name="Int. J. Syst. Evol. Microbiol.">
        <title>The Global Catalogue of Microorganisms (GCM) 10K type strain sequencing project: providing services to taxonomists for standard genome sequencing and annotation.</title>
        <authorList>
            <consortium name="The Broad Institute Genomics Platform"/>
            <consortium name="The Broad Institute Genome Sequencing Center for Infectious Disease"/>
            <person name="Wu L."/>
            <person name="Ma J."/>
        </authorList>
    </citation>
    <scope>NUCLEOTIDE SEQUENCE [LARGE SCALE GENOMIC DNA]</scope>
    <source>
        <strain evidence="11">CCM 8924</strain>
    </source>
</reference>
<feature type="transmembrane region" description="Helical" evidence="9">
    <location>
        <begin position="84"/>
        <end position="108"/>
    </location>
</feature>
<dbReference type="NCBIfam" id="TIGR00792">
    <property type="entry name" value="gph"/>
    <property type="match status" value="1"/>
</dbReference>
<comment type="caution">
    <text evidence="10">The sequence shown here is derived from an EMBL/GenBank/DDBJ whole genome shotgun (WGS) entry which is preliminary data.</text>
</comment>
<evidence type="ECO:0000256" key="5">
    <source>
        <dbReference type="ARBA" id="ARBA00022692"/>
    </source>
</evidence>
<feature type="transmembrane region" description="Helical" evidence="9">
    <location>
        <begin position="283"/>
        <end position="303"/>
    </location>
</feature>
<dbReference type="PANTHER" id="PTHR11328:SF36">
    <property type="entry name" value="MELIBIOSE PERMEASE"/>
    <property type="match status" value="1"/>
</dbReference>
<feature type="transmembrane region" description="Helical" evidence="9">
    <location>
        <begin position="114"/>
        <end position="140"/>
    </location>
</feature>
<evidence type="ECO:0000256" key="8">
    <source>
        <dbReference type="ARBA" id="ARBA00023136"/>
    </source>
</evidence>
<keyword evidence="7 9" id="KW-1133">Transmembrane helix</keyword>
<dbReference type="PROSITE" id="PS00872">
    <property type="entry name" value="NA_GALACTOSIDE_SYMP"/>
    <property type="match status" value="1"/>
</dbReference>
<feature type="transmembrane region" description="Helical" evidence="9">
    <location>
        <begin position="161"/>
        <end position="183"/>
    </location>
</feature>
<evidence type="ECO:0000256" key="3">
    <source>
        <dbReference type="ARBA" id="ARBA00022475"/>
    </source>
</evidence>
<feature type="transmembrane region" description="Helical" evidence="9">
    <location>
        <begin position="16"/>
        <end position="34"/>
    </location>
</feature>
<dbReference type="Gene3D" id="1.20.1250.20">
    <property type="entry name" value="MFS general substrate transporter like domains"/>
    <property type="match status" value="2"/>
</dbReference>
<keyword evidence="6" id="KW-0769">Symport</keyword>
<feature type="transmembrane region" description="Helical" evidence="9">
    <location>
        <begin position="425"/>
        <end position="442"/>
    </location>
</feature>
<name>A0ABW1RV66_9LACO</name>
<keyword evidence="2" id="KW-0813">Transport</keyword>
<dbReference type="Pfam" id="PF13347">
    <property type="entry name" value="MFS_2"/>
    <property type="match status" value="1"/>
</dbReference>
<feature type="transmembrane region" description="Helical" evidence="9">
    <location>
        <begin position="46"/>
        <end position="63"/>
    </location>
</feature>
<feature type="transmembrane region" description="Helical" evidence="9">
    <location>
        <begin position="335"/>
        <end position="362"/>
    </location>
</feature>
<feature type="transmembrane region" description="Helical" evidence="9">
    <location>
        <begin position="383"/>
        <end position="405"/>
    </location>
</feature>
<organism evidence="10 11">
    <name type="scientific">Weissella sagaensis</name>
    <dbReference type="NCBI Taxonomy" id="2559928"/>
    <lineage>
        <taxon>Bacteria</taxon>
        <taxon>Bacillati</taxon>
        <taxon>Bacillota</taxon>
        <taxon>Bacilli</taxon>
        <taxon>Lactobacillales</taxon>
        <taxon>Lactobacillaceae</taxon>
        <taxon>Weissella</taxon>
    </lineage>
</organism>
<accession>A0ABW1RV66</accession>
<evidence type="ECO:0000256" key="1">
    <source>
        <dbReference type="ARBA" id="ARBA00004651"/>
    </source>
</evidence>
<evidence type="ECO:0000256" key="6">
    <source>
        <dbReference type="ARBA" id="ARBA00022847"/>
    </source>
</evidence>